<keyword evidence="2" id="KW-0472">Membrane</keyword>
<evidence type="ECO:0000259" key="3">
    <source>
        <dbReference type="Pfam" id="PF03816"/>
    </source>
</evidence>
<feature type="compositionally biased region" description="Low complexity" evidence="1">
    <location>
        <begin position="341"/>
        <end position="359"/>
    </location>
</feature>
<reference evidence="4" key="1">
    <citation type="submission" date="2020-05" db="EMBL/GenBank/DDBJ databases">
        <authorList>
            <person name="Chiriac C."/>
            <person name="Salcher M."/>
            <person name="Ghai R."/>
            <person name="Kavagutti S V."/>
        </authorList>
    </citation>
    <scope>NUCLEOTIDE SEQUENCE</scope>
</reference>
<dbReference type="AlphaFoldDB" id="A0A6J6FFT2"/>
<dbReference type="InterPro" id="IPR004474">
    <property type="entry name" value="LytR_CpsA_psr"/>
</dbReference>
<accession>A0A6J6FFT2</accession>
<evidence type="ECO:0000313" key="4">
    <source>
        <dbReference type="EMBL" id="CAB4587227.1"/>
    </source>
</evidence>
<feature type="domain" description="Cell envelope-related transcriptional attenuator" evidence="3">
    <location>
        <begin position="90"/>
        <end position="245"/>
    </location>
</feature>
<sequence>MDVKSSRAIRVITSLSLGVVLTSAFTWIGLGQISGQISRIGAFNGLENRPEKVNSALNYLVVGSDNREGLSKEQIRKLRVGGVDVAAGGRSDTMLMVHISKNRDAAYIISLPRDTLVTIPAHISTDGKSQIPPRAGKLNAAYSYGGAPLLIETIEGMTNLKIDHYVEVSFAGFVGVVDALGGIEVCSKVDIDDPKSHLVMSAGRHVLDGIEALKFVRTRDFDGRGDIGRMERQQQFVSAIIRKASSSGTLLNPIKLANFYQATIASVKMDEGVNKNDLLTLGKQLRNLSSGNVRTLTVPLSDPNARHPTVGSVVIWDEILAPDLWNRVKNDVALVDEVLPTKSTASPSPSTKATPAPTTVDKFKTHTAAENPCATNK</sequence>
<evidence type="ECO:0000256" key="1">
    <source>
        <dbReference type="SAM" id="MobiDB-lite"/>
    </source>
</evidence>
<dbReference type="EMBL" id="CAEZUI010000002">
    <property type="protein sequence ID" value="CAB4587227.1"/>
    <property type="molecule type" value="Genomic_DNA"/>
</dbReference>
<feature type="transmembrane region" description="Helical" evidence="2">
    <location>
        <begin position="12"/>
        <end position="30"/>
    </location>
</feature>
<keyword evidence="2" id="KW-1133">Transmembrane helix</keyword>
<proteinExistence type="predicted"/>
<dbReference type="PANTHER" id="PTHR33392:SF6">
    <property type="entry name" value="POLYISOPRENYL-TEICHOIC ACID--PEPTIDOGLYCAN TEICHOIC ACID TRANSFERASE TAGU"/>
    <property type="match status" value="1"/>
</dbReference>
<dbReference type="PANTHER" id="PTHR33392">
    <property type="entry name" value="POLYISOPRENYL-TEICHOIC ACID--PEPTIDOGLYCAN TEICHOIC ACID TRANSFERASE TAGU"/>
    <property type="match status" value="1"/>
</dbReference>
<dbReference type="InterPro" id="IPR050922">
    <property type="entry name" value="LytR/CpsA/Psr_CW_biosynth"/>
</dbReference>
<protein>
    <submittedName>
        <fullName evidence="4">Unannotated protein</fullName>
    </submittedName>
</protein>
<dbReference type="NCBIfam" id="TIGR00350">
    <property type="entry name" value="lytR_cpsA_psr"/>
    <property type="match status" value="1"/>
</dbReference>
<feature type="region of interest" description="Disordered" evidence="1">
    <location>
        <begin position="341"/>
        <end position="377"/>
    </location>
</feature>
<keyword evidence="2" id="KW-0812">Transmembrane</keyword>
<evidence type="ECO:0000256" key="2">
    <source>
        <dbReference type="SAM" id="Phobius"/>
    </source>
</evidence>
<organism evidence="4">
    <name type="scientific">freshwater metagenome</name>
    <dbReference type="NCBI Taxonomy" id="449393"/>
    <lineage>
        <taxon>unclassified sequences</taxon>
        <taxon>metagenomes</taxon>
        <taxon>ecological metagenomes</taxon>
    </lineage>
</organism>
<dbReference type="Gene3D" id="3.40.630.190">
    <property type="entry name" value="LCP protein"/>
    <property type="match status" value="1"/>
</dbReference>
<gene>
    <name evidence="4" type="ORF">UFOPK1807_00042</name>
</gene>
<dbReference type="Pfam" id="PF03816">
    <property type="entry name" value="LytR_cpsA_psr"/>
    <property type="match status" value="1"/>
</dbReference>
<name>A0A6J6FFT2_9ZZZZ</name>